<dbReference type="EMBL" id="AJ286355">
    <property type="protein sequence ID" value="CAB71019.1"/>
    <property type="molecule type" value="mRNA"/>
</dbReference>
<protein>
    <submittedName>
        <fullName evidence="2">Uncharacterized protein DiDi 14C-2a</fullName>
    </submittedName>
</protein>
<feature type="transmembrane region" description="Helical" evidence="1">
    <location>
        <begin position="15"/>
        <end position="35"/>
    </location>
</feature>
<dbReference type="AlphaFoldDB" id="Q9M3S0"/>
<feature type="non-terminal residue" evidence="2">
    <location>
        <position position="1"/>
    </location>
</feature>
<keyword evidence="1" id="KW-0472">Membrane</keyword>
<name>Q9M3S0_ARATH</name>
<keyword evidence="1" id="KW-1133">Transmembrane helix</keyword>
<reference evidence="2" key="2">
    <citation type="journal article" date="2001" name="Mol. Plant Microbe Interact.">
        <title>Arabidopsis thaliana genes expressed in the early compatible interaction with root-knot nematodes.</title>
        <authorList>
            <person name="Vercauteren I."/>
            <person name="van der Schueren E."/>
            <person name="Van Montagu M."/>
            <person name="Gheysen G."/>
        </authorList>
    </citation>
    <scope>NUCLEOTIDE SEQUENCE</scope>
    <source>
        <tissue evidence="2">Roots</tissue>
    </source>
</reference>
<proteinExistence type="evidence at transcript level"/>
<accession>Q9M3S0</accession>
<feature type="non-terminal residue" evidence="2">
    <location>
        <position position="52"/>
    </location>
</feature>
<keyword evidence="1" id="KW-0812">Transmembrane</keyword>
<gene>
    <name evidence="2" type="primary">DiDi 14C-2a</name>
</gene>
<evidence type="ECO:0000256" key="1">
    <source>
        <dbReference type="SAM" id="Phobius"/>
    </source>
</evidence>
<reference evidence="2" key="1">
    <citation type="submission" date="2000-01" db="EMBL/GenBank/DDBJ databases">
        <authorList>
            <person name="Vercauteren I.J.R."/>
        </authorList>
    </citation>
    <scope>NUCLEOTIDE SEQUENCE</scope>
    <source>
        <tissue evidence="2">Roots</tissue>
    </source>
</reference>
<sequence length="52" mass="6345">ILNQDKSFISHKHFLILRLFLFINYIKISFLHYIAAQDKYQIFSALNHFLFL</sequence>
<evidence type="ECO:0000313" key="2">
    <source>
        <dbReference type="EMBL" id="CAB71019.1"/>
    </source>
</evidence>
<organism evidence="2">
    <name type="scientific">Arabidopsis thaliana</name>
    <name type="common">Mouse-ear cress</name>
    <dbReference type="NCBI Taxonomy" id="3702"/>
    <lineage>
        <taxon>Eukaryota</taxon>
        <taxon>Viridiplantae</taxon>
        <taxon>Streptophyta</taxon>
        <taxon>Embryophyta</taxon>
        <taxon>Tracheophyta</taxon>
        <taxon>Spermatophyta</taxon>
        <taxon>Magnoliopsida</taxon>
        <taxon>eudicotyledons</taxon>
        <taxon>Gunneridae</taxon>
        <taxon>Pentapetalae</taxon>
        <taxon>rosids</taxon>
        <taxon>malvids</taxon>
        <taxon>Brassicales</taxon>
        <taxon>Brassicaceae</taxon>
        <taxon>Camelineae</taxon>
        <taxon>Arabidopsis</taxon>
    </lineage>
</organism>